<dbReference type="InterPro" id="IPR036390">
    <property type="entry name" value="WH_DNA-bd_sf"/>
</dbReference>
<dbReference type="PANTHER" id="PTHR11746">
    <property type="entry name" value="O-METHYLTRANSFERASE"/>
    <property type="match status" value="1"/>
</dbReference>
<name>A0A243BIF6_BACTU</name>
<gene>
    <name evidence="7" type="ORF">BK742_08960</name>
</gene>
<evidence type="ECO:0000256" key="3">
    <source>
        <dbReference type="ARBA" id="ARBA00022691"/>
    </source>
</evidence>
<reference evidence="7 8" key="1">
    <citation type="submission" date="2016-10" db="EMBL/GenBank/DDBJ databases">
        <title>Comparative genomics of Bacillus thuringiensis reveals a path to pathogens against multiple invertebrate hosts.</title>
        <authorList>
            <person name="Zheng J."/>
            <person name="Gao Q."/>
            <person name="Liu H."/>
            <person name="Peng D."/>
            <person name="Ruan L."/>
            <person name="Sun M."/>
        </authorList>
    </citation>
    <scope>NUCLEOTIDE SEQUENCE [LARGE SCALE GENOMIC DNA]</scope>
    <source>
        <strain evidence="7">BGSC 4BX1</strain>
    </source>
</reference>
<feature type="domain" description="O-methyltransferase C-terminal" evidence="5">
    <location>
        <begin position="115"/>
        <end position="324"/>
    </location>
</feature>
<dbReference type="Gene3D" id="3.40.50.150">
    <property type="entry name" value="Vaccinia Virus protein VP39"/>
    <property type="match status" value="1"/>
</dbReference>
<dbReference type="GO" id="GO:0046983">
    <property type="term" value="F:protein dimerization activity"/>
    <property type="evidence" value="ECO:0007669"/>
    <property type="project" value="InterPro"/>
</dbReference>
<dbReference type="InterPro" id="IPR029063">
    <property type="entry name" value="SAM-dependent_MTases_sf"/>
</dbReference>
<dbReference type="AlphaFoldDB" id="A0A243BIF6"/>
<dbReference type="PROSITE" id="PS51683">
    <property type="entry name" value="SAM_OMT_II"/>
    <property type="match status" value="1"/>
</dbReference>
<dbReference type="CDD" id="cd02440">
    <property type="entry name" value="AdoMet_MTases"/>
    <property type="match status" value="1"/>
</dbReference>
<sequence>MDNVLSTKKEANAIYLMEIASGFWASKTLATAVELELFNQIPQEGISLLELSEKLKIDSRPAEMLLIGCTSLGLLQKKDVLYYNSPLSEEFLVKGKPYYFGGVVTMLDKREYIPWSRLTDAVKNNERQAGKGASSGLFDDVTADPQEQRIFTEAMHSWSIQTGRELVNAIDFSKYKKLLDVGGGSGAYCIEIAKKFPNIQAVVFDLPSALKITTEKIIDANLSTRIQTYSGNFFTDELPKSSDVILLSMILHDWSPGENLIILQNCYNALPSGGEIIISELMVDDDKTGPVFAALMSLNMLIETTGGKNYTWSEYTDWLTDIGFVDIRRVKISSPASNGVLIGRKP</sequence>
<dbReference type="Gene3D" id="1.10.10.10">
    <property type="entry name" value="Winged helix-like DNA-binding domain superfamily/Winged helix DNA-binding domain"/>
    <property type="match status" value="1"/>
</dbReference>
<dbReference type="EMBL" id="NFDL01000036">
    <property type="protein sequence ID" value="OTY46715.1"/>
    <property type="molecule type" value="Genomic_DNA"/>
</dbReference>
<evidence type="ECO:0000313" key="7">
    <source>
        <dbReference type="EMBL" id="OTY46715.1"/>
    </source>
</evidence>
<feature type="domain" description="O-methyltransferase dimerisation" evidence="6">
    <location>
        <begin position="17"/>
        <end position="93"/>
    </location>
</feature>
<dbReference type="InterPro" id="IPR036388">
    <property type="entry name" value="WH-like_DNA-bd_sf"/>
</dbReference>
<keyword evidence="2 7" id="KW-0808">Transferase</keyword>
<evidence type="ECO:0000256" key="4">
    <source>
        <dbReference type="PIRSR" id="PIRSR005739-1"/>
    </source>
</evidence>
<keyword evidence="1 7" id="KW-0489">Methyltransferase</keyword>
<proteinExistence type="predicted"/>
<accession>A0A243BIF6</accession>
<dbReference type="Pfam" id="PF00891">
    <property type="entry name" value="Methyltransf_2"/>
    <property type="match status" value="1"/>
</dbReference>
<organism evidence="7 8">
    <name type="scientific">Bacillus thuringiensis serovar pingluonsis</name>
    <dbReference type="NCBI Taxonomy" id="180881"/>
    <lineage>
        <taxon>Bacteria</taxon>
        <taxon>Bacillati</taxon>
        <taxon>Bacillota</taxon>
        <taxon>Bacilli</taxon>
        <taxon>Bacillales</taxon>
        <taxon>Bacillaceae</taxon>
        <taxon>Bacillus</taxon>
        <taxon>Bacillus cereus group</taxon>
    </lineage>
</organism>
<dbReference type="GO" id="GO:0032259">
    <property type="term" value="P:methylation"/>
    <property type="evidence" value="ECO:0007669"/>
    <property type="project" value="UniProtKB-KW"/>
</dbReference>
<feature type="active site" description="Proton acceptor" evidence="4">
    <location>
        <position position="252"/>
    </location>
</feature>
<dbReference type="GO" id="GO:0008171">
    <property type="term" value="F:O-methyltransferase activity"/>
    <property type="evidence" value="ECO:0007669"/>
    <property type="project" value="InterPro"/>
</dbReference>
<protein>
    <submittedName>
        <fullName evidence="7">Methyltransferase</fullName>
    </submittedName>
</protein>
<keyword evidence="3" id="KW-0949">S-adenosyl-L-methionine</keyword>
<evidence type="ECO:0000259" key="5">
    <source>
        <dbReference type="Pfam" id="PF00891"/>
    </source>
</evidence>
<dbReference type="InterPro" id="IPR012967">
    <property type="entry name" value="COMT_dimerisation"/>
</dbReference>
<evidence type="ECO:0000259" key="6">
    <source>
        <dbReference type="Pfam" id="PF08100"/>
    </source>
</evidence>
<evidence type="ECO:0000256" key="1">
    <source>
        <dbReference type="ARBA" id="ARBA00022603"/>
    </source>
</evidence>
<comment type="caution">
    <text evidence="7">The sequence shown here is derived from an EMBL/GenBank/DDBJ whole genome shotgun (WGS) entry which is preliminary data.</text>
</comment>
<dbReference type="SUPFAM" id="SSF46785">
    <property type="entry name" value="Winged helix' DNA-binding domain"/>
    <property type="match status" value="1"/>
</dbReference>
<dbReference type="PIRSF" id="PIRSF005739">
    <property type="entry name" value="O-mtase"/>
    <property type="match status" value="1"/>
</dbReference>
<dbReference type="RefSeq" id="WP_078986225.1">
    <property type="nucleotide sequence ID" value="NZ_NFDL01000036.1"/>
</dbReference>
<evidence type="ECO:0000256" key="2">
    <source>
        <dbReference type="ARBA" id="ARBA00022679"/>
    </source>
</evidence>
<dbReference type="InterPro" id="IPR001077">
    <property type="entry name" value="COMT_C"/>
</dbReference>
<dbReference type="InterPro" id="IPR016461">
    <property type="entry name" value="COMT-like"/>
</dbReference>
<evidence type="ECO:0000313" key="8">
    <source>
        <dbReference type="Proteomes" id="UP000195089"/>
    </source>
</evidence>
<dbReference type="SUPFAM" id="SSF53335">
    <property type="entry name" value="S-adenosyl-L-methionine-dependent methyltransferases"/>
    <property type="match status" value="1"/>
</dbReference>
<dbReference type="Proteomes" id="UP000195089">
    <property type="component" value="Unassembled WGS sequence"/>
</dbReference>
<dbReference type="Pfam" id="PF08100">
    <property type="entry name" value="Dimerisation"/>
    <property type="match status" value="1"/>
</dbReference>